<dbReference type="GO" id="GO:0052693">
    <property type="term" value="F:epoxyqueuosine reductase activity"/>
    <property type="evidence" value="ECO:0007669"/>
    <property type="project" value="TreeGrafter"/>
</dbReference>
<dbReference type="InterPro" id="IPR004155">
    <property type="entry name" value="PBS_lyase_HEAT"/>
</dbReference>
<dbReference type="InterPro" id="IPR017900">
    <property type="entry name" value="4Fe4S_Fe_S_CS"/>
</dbReference>
<evidence type="ECO:0000313" key="11">
    <source>
        <dbReference type="EMBL" id="GIM46941.1"/>
    </source>
</evidence>
<sequence>MEYELSIRDMEEIRQQLDIDLLGVTTSEPFCGLTERLTEHREKGYESGFEHPIIEERVDPSRLVPDAKSIVAIGMAYYTDHHHTLRRPKGTRGVLSKYAWGNDYHPILRKKLEELAHAIERKLGRAIAWHASVDTGPLVDRAVAERAGIGWFGKNCNIITEQFGSWVFLGQLVTDVKIEPYRPFEGSRCGDCDLCMRACPTGAIISPFTIDSSKCLAYITQMKGIIPREFRSKMGTRIWGCDTCQVVCPSNKGITFSGHADFVPEPELSFPELIELLHMSNKQFKRRYGHTAAAWRGLTVIKRNAIIALGNIREKRAVPQLLPFLKDERPELRGTTVWALGKIGTDEAVKAIREARMNEKDPLVLQEMEDVLGKNGHPGNESIKADDEKE</sequence>
<evidence type="ECO:0000259" key="10">
    <source>
        <dbReference type="PROSITE" id="PS51379"/>
    </source>
</evidence>
<dbReference type="GO" id="GO:0051539">
    <property type="term" value="F:4 iron, 4 sulfur cluster binding"/>
    <property type="evidence" value="ECO:0007669"/>
    <property type="project" value="UniProtKB-KW"/>
</dbReference>
<dbReference type="InterPro" id="IPR017896">
    <property type="entry name" value="4Fe4S_Fe-S-bd"/>
</dbReference>
<dbReference type="AlphaFoldDB" id="A0AAV4LGI3"/>
<evidence type="ECO:0000256" key="7">
    <source>
        <dbReference type="ARBA" id="ARBA00023004"/>
    </source>
</evidence>
<keyword evidence="4" id="KW-0479">Metal-binding</keyword>
<evidence type="ECO:0000313" key="12">
    <source>
        <dbReference type="Proteomes" id="UP001057291"/>
    </source>
</evidence>
<evidence type="ECO:0000256" key="9">
    <source>
        <dbReference type="SAM" id="MobiDB-lite"/>
    </source>
</evidence>
<dbReference type="InterPro" id="IPR016024">
    <property type="entry name" value="ARM-type_fold"/>
</dbReference>
<dbReference type="Pfam" id="PF13646">
    <property type="entry name" value="HEAT_2"/>
    <property type="match status" value="1"/>
</dbReference>
<dbReference type="PANTHER" id="PTHR30002:SF4">
    <property type="entry name" value="EPOXYQUEUOSINE REDUCTASE"/>
    <property type="match status" value="1"/>
</dbReference>
<dbReference type="Proteomes" id="UP001057291">
    <property type="component" value="Unassembled WGS sequence"/>
</dbReference>
<comment type="caution">
    <text evidence="11">The sequence shown here is derived from an EMBL/GenBank/DDBJ whole genome shotgun (WGS) entry which is preliminary data.</text>
</comment>
<keyword evidence="1" id="KW-0004">4Fe-4S</keyword>
<dbReference type="PROSITE" id="PS00198">
    <property type="entry name" value="4FE4S_FER_1"/>
    <property type="match status" value="1"/>
</dbReference>
<reference evidence="11" key="1">
    <citation type="journal article" date="2023" name="Int. J. Syst. Evol. Microbiol.">
        <title>Collibacillus ludicampi gen. nov., sp. nov., a new soil bacterium of the family Alicyclobacillaceae.</title>
        <authorList>
            <person name="Jojima T."/>
            <person name="Ioku Y."/>
            <person name="Fukuta Y."/>
            <person name="Shirasaka N."/>
            <person name="Matsumura Y."/>
            <person name="Mori M."/>
        </authorList>
    </citation>
    <scope>NUCLEOTIDE SEQUENCE</scope>
    <source>
        <strain evidence="11">TP075</strain>
    </source>
</reference>
<gene>
    <name evidence="11" type="primary">queG</name>
    <name evidence="11" type="ORF">DNHGIG_24900</name>
</gene>
<dbReference type="PROSITE" id="PS51379">
    <property type="entry name" value="4FE4S_FER_2"/>
    <property type="match status" value="1"/>
</dbReference>
<dbReference type="InterPro" id="IPR011989">
    <property type="entry name" value="ARM-like"/>
</dbReference>
<keyword evidence="2" id="KW-0963">Cytoplasm</keyword>
<keyword evidence="7" id="KW-0408">Iron</keyword>
<keyword evidence="3" id="KW-0819">tRNA processing</keyword>
<dbReference type="SUPFAM" id="SSF48371">
    <property type="entry name" value="ARM repeat"/>
    <property type="match status" value="1"/>
</dbReference>
<feature type="region of interest" description="Disordered" evidence="9">
    <location>
        <begin position="370"/>
        <end position="390"/>
    </location>
</feature>
<dbReference type="Pfam" id="PF13484">
    <property type="entry name" value="Fer4_16"/>
    <property type="match status" value="1"/>
</dbReference>
<evidence type="ECO:0000256" key="3">
    <source>
        <dbReference type="ARBA" id="ARBA00022694"/>
    </source>
</evidence>
<evidence type="ECO:0000256" key="4">
    <source>
        <dbReference type="ARBA" id="ARBA00022723"/>
    </source>
</evidence>
<accession>A0AAV4LGI3</accession>
<dbReference type="InterPro" id="IPR013542">
    <property type="entry name" value="QueG_DUF1730"/>
</dbReference>
<dbReference type="GO" id="GO:0008616">
    <property type="term" value="P:tRNA queuosine(34) biosynthetic process"/>
    <property type="evidence" value="ECO:0007669"/>
    <property type="project" value="UniProtKB-KW"/>
</dbReference>
<evidence type="ECO:0000256" key="5">
    <source>
        <dbReference type="ARBA" id="ARBA00022785"/>
    </source>
</evidence>
<dbReference type="Gene3D" id="3.30.70.20">
    <property type="match status" value="1"/>
</dbReference>
<dbReference type="SUPFAM" id="SSF54862">
    <property type="entry name" value="4Fe-4S ferredoxins"/>
    <property type="match status" value="1"/>
</dbReference>
<dbReference type="Gene3D" id="1.25.10.10">
    <property type="entry name" value="Leucine-rich Repeat Variant"/>
    <property type="match status" value="1"/>
</dbReference>
<keyword evidence="6" id="KW-0560">Oxidoreductase</keyword>
<evidence type="ECO:0000256" key="1">
    <source>
        <dbReference type="ARBA" id="ARBA00022485"/>
    </source>
</evidence>
<dbReference type="InterPro" id="IPR004453">
    <property type="entry name" value="QueG"/>
</dbReference>
<dbReference type="SMART" id="SM00567">
    <property type="entry name" value="EZ_HEAT"/>
    <property type="match status" value="2"/>
</dbReference>
<evidence type="ECO:0000256" key="8">
    <source>
        <dbReference type="ARBA" id="ARBA00023014"/>
    </source>
</evidence>
<keyword evidence="8" id="KW-0411">Iron-sulfur</keyword>
<dbReference type="GO" id="GO:0046872">
    <property type="term" value="F:metal ion binding"/>
    <property type="evidence" value="ECO:0007669"/>
    <property type="project" value="UniProtKB-KW"/>
</dbReference>
<evidence type="ECO:0000256" key="2">
    <source>
        <dbReference type="ARBA" id="ARBA00022490"/>
    </source>
</evidence>
<name>A0AAV4LGI3_9BACL</name>
<keyword evidence="12" id="KW-1185">Reference proteome</keyword>
<dbReference type="PANTHER" id="PTHR30002">
    <property type="entry name" value="EPOXYQUEUOSINE REDUCTASE"/>
    <property type="match status" value="1"/>
</dbReference>
<dbReference type="NCBIfam" id="TIGR00276">
    <property type="entry name" value="tRNA epoxyqueuosine(34) reductase QueG"/>
    <property type="match status" value="1"/>
</dbReference>
<dbReference type="Pfam" id="PF08331">
    <property type="entry name" value="QueG_DUF1730"/>
    <property type="match status" value="1"/>
</dbReference>
<feature type="domain" description="4Fe-4S ferredoxin-type" evidence="10">
    <location>
        <begin position="180"/>
        <end position="209"/>
    </location>
</feature>
<organism evidence="11 12">
    <name type="scientific">Collibacillus ludicampi</name>
    <dbReference type="NCBI Taxonomy" id="2771369"/>
    <lineage>
        <taxon>Bacteria</taxon>
        <taxon>Bacillati</taxon>
        <taxon>Bacillota</taxon>
        <taxon>Bacilli</taxon>
        <taxon>Bacillales</taxon>
        <taxon>Alicyclobacillaceae</taxon>
        <taxon>Collibacillus</taxon>
    </lineage>
</organism>
<dbReference type="RefSeq" id="WP_282199974.1">
    <property type="nucleotide sequence ID" value="NZ_BOQE01000001.1"/>
</dbReference>
<proteinExistence type="predicted"/>
<keyword evidence="5" id="KW-0671">Queuosine biosynthesis</keyword>
<evidence type="ECO:0000256" key="6">
    <source>
        <dbReference type="ARBA" id="ARBA00023002"/>
    </source>
</evidence>
<dbReference type="EMBL" id="BOQE01000001">
    <property type="protein sequence ID" value="GIM46941.1"/>
    <property type="molecule type" value="Genomic_DNA"/>
</dbReference>
<protein>
    <submittedName>
        <fullName evidence="11">Epoxyqueuosine reductase</fullName>
    </submittedName>
</protein>